<dbReference type="Proteomes" id="UP000799436">
    <property type="component" value="Unassembled WGS sequence"/>
</dbReference>
<evidence type="ECO:0000313" key="3">
    <source>
        <dbReference type="Proteomes" id="UP000799436"/>
    </source>
</evidence>
<feature type="compositionally biased region" description="Polar residues" evidence="1">
    <location>
        <begin position="101"/>
        <end position="114"/>
    </location>
</feature>
<evidence type="ECO:0000313" key="2">
    <source>
        <dbReference type="EMBL" id="KAF2766863.1"/>
    </source>
</evidence>
<feature type="compositionally biased region" description="Basic and acidic residues" evidence="1">
    <location>
        <begin position="116"/>
        <end position="126"/>
    </location>
</feature>
<keyword evidence="3" id="KW-1185">Reference proteome</keyword>
<name>A0A6G1L1Q7_9PEZI</name>
<feature type="region of interest" description="Disordered" evidence="1">
    <location>
        <begin position="79"/>
        <end position="132"/>
    </location>
</feature>
<gene>
    <name evidence="2" type="ORF">EJ03DRAFT_353628</name>
</gene>
<organism evidence="2 3">
    <name type="scientific">Teratosphaeria nubilosa</name>
    <dbReference type="NCBI Taxonomy" id="161662"/>
    <lineage>
        <taxon>Eukaryota</taxon>
        <taxon>Fungi</taxon>
        <taxon>Dikarya</taxon>
        <taxon>Ascomycota</taxon>
        <taxon>Pezizomycotina</taxon>
        <taxon>Dothideomycetes</taxon>
        <taxon>Dothideomycetidae</taxon>
        <taxon>Mycosphaerellales</taxon>
        <taxon>Teratosphaeriaceae</taxon>
        <taxon>Teratosphaeria</taxon>
    </lineage>
</organism>
<feature type="compositionally biased region" description="Polar residues" evidence="1">
    <location>
        <begin position="229"/>
        <end position="239"/>
    </location>
</feature>
<feature type="region of interest" description="Disordered" evidence="1">
    <location>
        <begin position="181"/>
        <end position="249"/>
    </location>
</feature>
<protein>
    <submittedName>
        <fullName evidence="2">Uncharacterized protein</fullName>
    </submittedName>
</protein>
<feature type="compositionally biased region" description="Basic and acidic residues" evidence="1">
    <location>
        <begin position="240"/>
        <end position="249"/>
    </location>
</feature>
<reference evidence="2" key="1">
    <citation type="journal article" date="2020" name="Stud. Mycol.">
        <title>101 Dothideomycetes genomes: a test case for predicting lifestyles and emergence of pathogens.</title>
        <authorList>
            <person name="Haridas S."/>
            <person name="Albert R."/>
            <person name="Binder M."/>
            <person name="Bloem J."/>
            <person name="Labutti K."/>
            <person name="Salamov A."/>
            <person name="Andreopoulos B."/>
            <person name="Baker S."/>
            <person name="Barry K."/>
            <person name="Bills G."/>
            <person name="Bluhm B."/>
            <person name="Cannon C."/>
            <person name="Castanera R."/>
            <person name="Culley D."/>
            <person name="Daum C."/>
            <person name="Ezra D."/>
            <person name="Gonzalez J."/>
            <person name="Henrissat B."/>
            <person name="Kuo A."/>
            <person name="Liang C."/>
            <person name="Lipzen A."/>
            <person name="Lutzoni F."/>
            <person name="Magnuson J."/>
            <person name="Mondo S."/>
            <person name="Nolan M."/>
            <person name="Ohm R."/>
            <person name="Pangilinan J."/>
            <person name="Park H.-J."/>
            <person name="Ramirez L."/>
            <person name="Alfaro M."/>
            <person name="Sun H."/>
            <person name="Tritt A."/>
            <person name="Yoshinaga Y."/>
            <person name="Zwiers L.-H."/>
            <person name="Turgeon B."/>
            <person name="Goodwin S."/>
            <person name="Spatafora J."/>
            <person name="Crous P."/>
            <person name="Grigoriev I."/>
        </authorList>
    </citation>
    <scope>NUCLEOTIDE SEQUENCE</scope>
    <source>
        <strain evidence="2">CBS 116005</strain>
    </source>
</reference>
<evidence type="ECO:0000256" key="1">
    <source>
        <dbReference type="SAM" id="MobiDB-lite"/>
    </source>
</evidence>
<feature type="compositionally biased region" description="Basic and acidic residues" evidence="1">
    <location>
        <begin position="198"/>
        <end position="211"/>
    </location>
</feature>
<dbReference type="EMBL" id="ML995865">
    <property type="protein sequence ID" value="KAF2766863.1"/>
    <property type="molecule type" value="Genomic_DNA"/>
</dbReference>
<feature type="compositionally biased region" description="Polar residues" evidence="1">
    <location>
        <begin position="185"/>
        <end position="197"/>
    </location>
</feature>
<sequence length="249" mass="26851">MRVAETLTTLVSLTADHSGQANRPSSTSKPSINELAANTLRQLVVPNIAAEAEVNNKVAVSFSAGPSGTLQLSNSLTERQSYPPLPWDGSKPSSWKRDHSPNSAPDSGDHNTPATREIESRSDDAKPCVPTGLHGGHIGPDWPNNAPDAGCCASYLAREDCPWRSRWCYGKTLRNMTRPDFGAGQCQNETKTASAENDQVKSREHGFERRAANGRATQSVTGEDAAHVTMQQPSANVVSSRRDFNARVT</sequence>
<dbReference type="AlphaFoldDB" id="A0A6G1L1Q7"/>
<proteinExistence type="predicted"/>
<accession>A0A6G1L1Q7</accession>